<keyword evidence="1" id="KW-0812">Transmembrane</keyword>
<dbReference type="EMBL" id="KQ415859">
    <property type="protein sequence ID" value="KOG00043.1"/>
    <property type="molecule type" value="Genomic_DNA"/>
</dbReference>
<organism evidence="2">
    <name type="scientific">Octopus bimaculoides</name>
    <name type="common">California two-spotted octopus</name>
    <dbReference type="NCBI Taxonomy" id="37653"/>
    <lineage>
        <taxon>Eukaryota</taxon>
        <taxon>Metazoa</taxon>
        <taxon>Spiralia</taxon>
        <taxon>Lophotrochozoa</taxon>
        <taxon>Mollusca</taxon>
        <taxon>Cephalopoda</taxon>
        <taxon>Coleoidea</taxon>
        <taxon>Octopodiformes</taxon>
        <taxon>Octopoda</taxon>
        <taxon>Incirrata</taxon>
        <taxon>Octopodidae</taxon>
        <taxon>Octopus</taxon>
    </lineage>
</organism>
<feature type="transmembrane region" description="Helical" evidence="1">
    <location>
        <begin position="48"/>
        <end position="65"/>
    </location>
</feature>
<reference evidence="2" key="1">
    <citation type="submission" date="2015-07" db="EMBL/GenBank/DDBJ databases">
        <title>MeaNS - Measles Nucleotide Surveillance Program.</title>
        <authorList>
            <person name="Tran T."/>
            <person name="Druce J."/>
        </authorList>
    </citation>
    <scope>NUCLEOTIDE SEQUENCE</scope>
    <source>
        <strain evidence="2">UCB-OBI-ISO-001</strain>
        <tissue evidence="2">Gonad</tissue>
    </source>
</reference>
<accession>A0A0L8IF30</accession>
<sequence>MECIRNVLQQRPVFILYYYCISTFRSQPFTIYLPTEVDKAASHKQPTFMLQIYILTTLFSSFFFPPQTL</sequence>
<protein>
    <submittedName>
        <fullName evidence="2">Uncharacterized protein</fullName>
    </submittedName>
</protein>
<dbReference type="AlphaFoldDB" id="A0A0L8IF30"/>
<evidence type="ECO:0000313" key="2">
    <source>
        <dbReference type="EMBL" id="KOG00043.1"/>
    </source>
</evidence>
<name>A0A0L8IF30_OCTBM</name>
<gene>
    <name evidence="2" type="ORF">OCBIM_22009053mg</name>
</gene>
<proteinExistence type="predicted"/>
<evidence type="ECO:0000256" key="1">
    <source>
        <dbReference type="SAM" id="Phobius"/>
    </source>
</evidence>
<keyword evidence="1" id="KW-0472">Membrane</keyword>
<keyword evidence="1" id="KW-1133">Transmembrane helix</keyword>